<keyword evidence="1" id="KW-0732">Signal</keyword>
<keyword evidence="4" id="KW-1185">Reference proteome</keyword>
<organism evidence="3 4">
    <name type="scientific">Thalassotalea fonticola</name>
    <dbReference type="NCBI Taxonomy" id="3065649"/>
    <lineage>
        <taxon>Bacteria</taxon>
        <taxon>Pseudomonadati</taxon>
        <taxon>Pseudomonadota</taxon>
        <taxon>Gammaproteobacteria</taxon>
        <taxon>Alteromonadales</taxon>
        <taxon>Colwelliaceae</taxon>
        <taxon>Thalassotalea</taxon>
    </lineage>
</organism>
<evidence type="ECO:0000256" key="1">
    <source>
        <dbReference type="SAM" id="SignalP"/>
    </source>
</evidence>
<dbReference type="SUPFAM" id="SSF49313">
    <property type="entry name" value="Cadherin-like"/>
    <property type="match status" value="2"/>
</dbReference>
<dbReference type="InterPro" id="IPR015919">
    <property type="entry name" value="Cadherin-like_sf"/>
</dbReference>
<dbReference type="InterPro" id="IPR013783">
    <property type="entry name" value="Ig-like_fold"/>
</dbReference>
<dbReference type="RefSeq" id="WP_348394831.1">
    <property type="nucleotide sequence ID" value="NZ_CP136600.1"/>
</dbReference>
<dbReference type="Proteomes" id="UP001301442">
    <property type="component" value="Chromosome"/>
</dbReference>
<dbReference type="EMBL" id="CP136600">
    <property type="protein sequence ID" value="WOH36017.1"/>
    <property type="molecule type" value="Genomic_DNA"/>
</dbReference>
<reference evidence="3 4" key="1">
    <citation type="submission" date="2023-09" db="EMBL/GenBank/DDBJ databases">
        <authorList>
            <person name="Qi X."/>
        </authorList>
    </citation>
    <scope>NUCLEOTIDE SEQUENCE [LARGE SCALE GENOMIC DNA]</scope>
    <source>
        <strain evidence="3 4">S1-1</strain>
    </source>
</reference>
<evidence type="ECO:0000313" key="3">
    <source>
        <dbReference type="EMBL" id="WOH36017.1"/>
    </source>
</evidence>
<evidence type="ECO:0000259" key="2">
    <source>
        <dbReference type="SMART" id="SM00736"/>
    </source>
</evidence>
<accession>A0ABZ0GJH7</accession>
<feature type="domain" description="Dystroglycan-type cadherin-like" evidence="2">
    <location>
        <begin position="127"/>
        <end position="218"/>
    </location>
</feature>
<feature type="chain" id="PRO_5047156391" evidence="1">
    <location>
        <begin position="20"/>
        <end position="225"/>
    </location>
</feature>
<dbReference type="Pfam" id="PF05345">
    <property type="entry name" value="He_PIG"/>
    <property type="match status" value="2"/>
</dbReference>
<feature type="domain" description="Dystroglycan-type cadherin-like" evidence="2">
    <location>
        <begin position="35"/>
        <end position="124"/>
    </location>
</feature>
<evidence type="ECO:0000313" key="4">
    <source>
        <dbReference type="Proteomes" id="UP001301442"/>
    </source>
</evidence>
<name>A0ABZ0GJH7_9GAMM</name>
<dbReference type="Gene3D" id="2.60.40.10">
    <property type="entry name" value="Immunoglobulins"/>
    <property type="match status" value="2"/>
</dbReference>
<dbReference type="SMART" id="SM00736">
    <property type="entry name" value="CADG"/>
    <property type="match status" value="2"/>
</dbReference>
<gene>
    <name evidence="3" type="ORF">RI844_11610</name>
</gene>
<dbReference type="InterPro" id="IPR006644">
    <property type="entry name" value="Cadg"/>
</dbReference>
<proteinExistence type="predicted"/>
<protein>
    <submittedName>
        <fullName evidence="3">Ig domain-containing protein</fullName>
    </submittedName>
</protein>
<feature type="signal peptide" evidence="1">
    <location>
        <begin position="1"/>
        <end position="19"/>
    </location>
</feature>
<sequence>MQKLIQLFIAILLLQTIQACGGGQSDESQPNSAPTVSINLTEAIVGEQFTAKIALFDVDGDALTLTLDNQPQWLSLNQASQTLTGTPQQSDLGLAANIILQVSDGNYTVDFEFNITVLSAENQNNQPPQIELALNSVLAGRYYQFSPETYDADGDVLSLTLENSPAWLHLDAEQQFIYGTPQTADEGQFTDTSLTVSDGYKTAQIQFDINVVVAEPLALMINCEQ</sequence>
<dbReference type="PROSITE" id="PS51257">
    <property type="entry name" value="PROKAR_LIPOPROTEIN"/>
    <property type="match status" value="1"/>
</dbReference>